<evidence type="ECO:0000256" key="3">
    <source>
        <dbReference type="ARBA" id="ARBA00022723"/>
    </source>
</evidence>
<comment type="catalytic activity">
    <reaction evidence="6">
        <text>beta-D-fructose 6-phosphate + diphosphate = beta-D-fructose 1,6-bisphosphate + phosphate + H(+)</text>
        <dbReference type="Rhea" id="RHEA:13613"/>
        <dbReference type="ChEBI" id="CHEBI:15378"/>
        <dbReference type="ChEBI" id="CHEBI:32966"/>
        <dbReference type="ChEBI" id="CHEBI:33019"/>
        <dbReference type="ChEBI" id="CHEBI:43474"/>
        <dbReference type="ChEBI" id="CHEBI:57634"/>
        <dbReference type="EC" id="2.7.1.90"/>
    </reaction>
</comment>
<gene>
    <name evidence="6" type="primary">pfp</name>
    <name evidence="8" type="ORF">PBV87_21220</name>
</gene>
<dbReference type="GO" id="GO:0006002">
    <property type="term" value="P:fructose 6-phosphate metabolic process"/>
    <property type="evidence" value="ECO:0007669"/>
    <property type="project" value="InterPro"/>
</dbReference>
<keyword evidence="3 6" id="KW-0479">Metal-binding</keyword>
<keyword evidence="6" id="KW-0963">Cytoplasm</keyword>
<keyword evidence="2 6" id="KW-0808">Transferase</keyword>
<comment type="activity regulation">
    <text evidence="6">Non-allosteric.</text>
</comment>
<reference evidence="8" key="1">
    <citation type="journal article" date="2023" name="Int. J. Syst. Evol. Microbiol.">
        <title>&lt;i&gt;Holtiella tumoricola&lt;/i&gt; gen. nov. sp. nov., isolated from a human clinical sample.</title>
        <authorList>
            <person name="Allen-Vercoe E."/>
            <person name="Daigneault M.C."/>
            <person name="Vancuren S.J."/>
            <person name="Cochrane K."/>
            <person name="O'Neal L.L."/>
            <person name="Sankaranarayanan K."/>
            <person name="Lawson P.A."/>
        </authorList>
    </citation>
    <scope>NUCLEOTIDE SEQUENCE</scope>
    <source>
        <strain evidence="8">CC70A</strain>
    </source>
</reference>
<dbReference type="InterPro" id="IPR011404">
    <property type="entry name" value="PPi-PFK"/>
</dbReference>
<comment type="similarity">
    <text evidence="6">Belongs to the phosphofructokinase type A (PFKA) family. PPi-dependent PFK group II subfamily. Clade 'B2' sub-subfamily.</text>
</comment>
<evidence type="ECO:0000256" key="5">
    <source>
        <dbReference type="ARBA" id="ARBA00022842"/>
    </source>
</evidence>
<comment type="pathway">
    <text evidence="6">Carbohydrate degradation; glycolysis; D-glyceraldehyde 3-phosphate and glycerone phosphate from D-glucose: step 3/4.</text>
</comment>
<keyword evidence="4 6" id="KW-0418">Kinase</keyword>
<dbReference type="GO" id="GO:0003872">
    <property type="term" value="F:6-phosphofructokinase activity"/>
    <property type="evidence" value="ECO:0007669"/>
    <property type="project" value="UniProtKB-UniRule"/>
</dbReference>
<dbReference type="Gene3D" id="3.40.50.460">
    <property type="entry name" value="Phosphofructokinase domain"/>
    <property type="match status" value="1"/>
</dbReference>
<dbReference type="InterPro" id="IPR022953">
    <property type="entry name" value="ATP_PFK"/>
</dbReference>
<comment type="caution">
    <text evidence="6">Lacks conserved residue(s) required for the propagation of feature annotation.</text>
</comment>
<dbReference type="InterPro" id="IPR000023">
    <property type="entry name" value="Phosphofructokinase_dom"/>
</dbReference>
<dbReference type="Pfam" id="PF00365">
    <property type="entry name" value="PFK"/>
    <property type="match status" value="1"/>
</dbReference>
<feature type="site" description="Important for catalytic activity; stabilizes the transition state when the phosphoryl donor is PPi" evidence="6">
    <location>
        <position position="141"/>
    </location>
</feature>
<feature type="site" description="Important for catalytic activity and substrate specificity; stabilizes the transition state when the phosphoryl donor is PPi; prevents ATP from binding by mimicking the alpha-phosphate group of ATP" evidence="6">
    <location>
        <position position="114"/>
    </location>
</feature>
<dbReference type="RefSeq" id="WP_271013658.1">
    <property type="nucleotide sequence ID" value="NZ_JAQIFT010000069.1"/>
</dbReference>
<organism evidence="8 9">
    <name type="scientific">Holtiella tumoricola</name>
    <dbReference type="NCBI Taxonomy" id="3018743"/>
    <lineage>
        <taxon>Bacteria</taxon>
        <taxon>Bacillati</taxon>
        <taxon>Bacillota</taxon>
        <taxon>Clostridia</taxon>
        <taxon>Lachnospirales</taxon>
        <taxon>Cellulosilyticaceae</taxon>
        <taxon>Holtiella</taxon>
    </lineage>
</organism>
<dbReference type="EMBL" id="JAQIFT010000069">
    <property type="protein sequence ID" value="MDA3733999.1"/>
    <property type="molecule type" value="Genomic_DNA"/>
</dbReference>
<keyword evidence="6" id="KW-0324">Glycolysis</keyword>
<evidence type="ECO:0000313" key="8">
    <source>
        <dbReference type="EMBL" id="MDA3733999.1"/>
    </source>
</evidence>
<feature type="binding site" evidence="6">
    <location>
        <position position="113"/>
    </location>
    <ligand>
        <name>Mg(2+)</name>
        <dbReference type="ChEBI" id="CHEBI:18420"/>
        <note>catalytic</note>
    </ligand>
</feature>
<dbReference type="EC" id="2.7.1.90" evidence="6"/>
<dbReference type="Proteomes" id="UP001169242">
    <property type="component" value="Unassembled WGS sequence"/>
</dbReference>
<comment type="subunit">
    <text evidence="6">Homodimer.</text>
</comment>
<feature type="binding site" evidence="6">
    <location>
        <begin position="188"/>
        <end position="190"/>
    </location>
    <ligand>
        <name>substrate</name>
    </ligand>
</feature>
<accession>A0AA42J2P7</accession>
<dbReference type="InterPro" id="IPR035966">
    <property type="entry name" value="PKF_sf"/>
</dbReference>
<dbReference type="GO" id="GO:0005737">
    <property type="term" value="C:cytoplasm"/>
    <property type="evidence" value="ECO:0007669"/>
    <property type="project" value="UniProtKB-SubCell"/>
</dbReference>
<protein>
    <recommendedName>
        <fullName evidence="6">Pyrophosphate--fructose 6-phosphate 1-phosphotransferase</fullName>
        <ecNumber evidence="6">2.7.1.90</ecNumber>
    </recommendedName>
    <alternativeName>
        <fullName evidence="6">6-phosphofructokinase, pyrophosphate dependent</fullName>
    </alternativeName>
    <alternativeName>
        <fullName evidence="6">PPi-dependent phosphofructokinase</fullName>
        <shortName evidence="6">PPi-PFK</shortName>
    </alternativeName>
    <alternativeName>
        <fullName evidence="6">Pyrophosphate-dependent 6-phosphofructose-1-kinase</fullName>
    </alternativeName>
</protein>
<evidence type="ECO:0000256" key="6">
    <source>
        <dbReference type="HAMAP-Rule" id="MF_01978"/>
    </source>
</evidence>
<feature type="active site" description="Proton acceptor" evidence="6">
    <location>
        <position position="144"/>
    </location>
</feature>
<feature type="binding site" evidence="6">
    <location>
        <begin position="142"/>
        <end position="144"/>
    </location>
    <ligand>
        <name>substrate</name>
    </ligand>
</feature>
<dbReference type="PANTHER" id="PTHR45770">
    <property type="entry name" value="ATP-DEPENDENT 6-PHOSPHOFRUCTOKINASE 1"/>
    <property type="match status" value="1"/>
</dbReference>
<comment type="cofactor">
    <cofactor evidence="1 6">
        <name>Mg(2+)</name>
        <dbReference type="ChEBI" id="CHEBI:18420"/>
    </cofactor>
</comment>
<dbReference type="GO" id="GO:0047334">
    <property type="term" value="F:diphosphate-fructose-6-phosphate 1-phosphotransferase activity"/>
    <property type="evidence" value="ECO:0007669"/>
    <property type="project" value="UniProtKB-EC"/>
</dbReference>
<name>A0AA42J2P7_9FIRM</name>
<evidence type="ECO:0000256" key="1">
    <source>
        <dbReference type="ARBA" id="ARBA00001946"/>
    </source>
</evidence>
<dbReference type="NCBIfam" id="NF010675">
    <property type="entry name" value="PRK14072.1"/>
    <property type="match status" value="1"/>
</dbReference>
<feature type="domain" description="Phosphofructokinase" evidence="7">
    <location>
        <begin position="4"/>
        <end position="325"/>
    </location>
</feature>
<evidence type="ECO:0000256" key="4">
    <source>
        <dbReference type="ARBA" id="ARBA00022777"/>
    </source>
</evidence>
<dbReference type="GO" id="GO:0046872">
    <property type="term" value="F:metal ion binding"/>
    <property type="evidence" value="ECO:0007669"/>
    <property type="project" value="UniProtKB-KW"/>
</dbReference>
<dbReference type="SUPFAM" id="SSF53784">
    <property type="entry name" value="Phosphofructokinase"/>
    <property type="match status" value="1"/>
</dbReference>
<keyword evidence="5 6" id="KW-0460">Magnesium</keyword>
<dbReference type="PIRSF" id="PIRSF036483">
    <property type="entry name" value="PFK_XF0274"/>
    <property type="match status" value="1"/>
</dbReference>
<comment type="function">
    <text evidence="6">Catalyzes the phosphorylation of D-fructose 6-phosphate, the first committing step of glycolysis. Uses inorganic phosphate (PPi) as phosphoryl donor instead of ATP like common ATP-dependent phosphofructokinases (ATP-PFKs), which renders the reaction reversible, and can thus function both in glycolysis and gluconeogenesis. Consistently, PPi-PFK can replace the enzymes of both the forward (ATP-PFK) and reverse (fructose-bisphosphatase (FBPase)) reactions.</text>
</comment>
<evidence type="ECO:0000313" key="9">
    <source>
        <dbReference type="Proteomes" id="UP001169242"/>
    </source>
</evidence>
<dbReference type="HAMAP" id="MF_01978">
    <property type="entry name" value="Phosphofructokinase_II_B2"/>
    <property type="match status" value="1"/>
</dbReference>
<feature type="binding site" evidence="6">
    <location>
        <position position="11"/>
    </location>
    <ligand>
        <name>diphosphate</name>
        <dbReference type="ChEBI" id="CHEBI:33019"/>
    </ligand>
</feature>
<dbReference type="Gene3D" id="3.40.50.450">
    <property type="match status" value="1"/>
</dbReference>
<comment type="subcellular location">
    <subcellularLocation>
        <location evidence="6">Cytoplasm</location>
    </subcellularLocation>
</comment>
<feature type="binding site" evidence="6">
    <location>
        <position position="245"/>
    </location>
    <ligand>
        <name>substrate</name>
    </ligand>
</feature>
<evidence type="ECO:0000259" key="7">
    <source>
        <dbReference type="Pfam" id="PF00365"/>
    </source>
</evidence>
<dbReference type="InterPro" id="IPR050929">
    <property type="entry name" value="PFKA"/>
</dbReference>
<evidence type="ECO:0000256" key="2">
    <source>
        <dbReference type="ARBA" id="ARBA00022679"/>
    </source>
</evidence>
<proteinExistence type="inferred from homology"/>
<keyword evidence="9" id="KW-1185">Reference proteome</keyword>
<dbReference type="AlphaFoldDB" id="A0AA42J2P7"/>
<sequence length="410" mass="44786">MKNLLIAQSGGPTVAINATLVGILQAALTSSHIKTIYGAIHGIQGVVNEEFIILNDIMQDTSTLDCLAQTPAAALGSCRFKLDDWRKDAKLYETIVGILKAYDIGYFIYTGGNDSMDTVCKLSEYLNAIGDTSICVVGAPKTIDNDLVGTDHCPGFGSAAKYVAVTCQELERDISVYDTPAVTIVEVMGRNAGWLTAASALSRLGEGVGPSLIYICERAFDVEQFVKDVQTKLVERKAILVVVSEGVKDKEGTYISEKVQSKVQDEFGHKYIAGVGQVLAQMLRETLGCKVRAIELNLMQRSAAHIASKVDLEESKMLGMKALNCVVEGLSGHMVAIRRIKDTPYQIEYVAVPVSKVANIERTVPLNWINDEGNDVTKEMLSYLTPLIQGEVYTKYEKGIPKHLILYHNK</sequence>
<dbReference type="PRINTS" id="PR00476">
    <property type="entry name" value="PHFRCTKINASE"/>
</dbReference>
<comment type="caution">
    <text evidence="8">The sequence shown here is derived from an EMBL/GenBank/DDBJ whole genome shotgun (WGS) entry which is preliminary data.</text>
</comment>